<name>A0A0H1R8D7_9HYPH</name>
<dbReference type="InterPro" id="IPR036390">
    <property type="entry name" value="WH_DNA-bd_sf"/>
</dbReference>
<dbReference type="RefSeq" id="WP_150117670.1">
    <property type="nucleotide sequence ID" value="NZ_LCYG01000056.1"/>
</dbReference>
<evidence type="ECO:0000313" key="1">
    <source>
        <dbReference type="EMBL" id="KLK91309.1"/>
    </source>
</evidence>
<comment type="caution">
    <text evidence="1">The sequence shown here is derived from an EMBL/GenBank/DDBJ whole genome shotgun (WGS) entry which is preliminary data.</text>
</comment>
<dbReference type="AlphaFoldDB" id="A0A0H1R8D7"/>
<evidence type="ECO:0008006" key="3">
    <source>
        <dbReference type="Google" id="ProtNLM"/>
    </source>
</evidence>
<dbReference type="EMBL" id="LCYG01000056">
    <property type="protein sequence ID" value="KLK91309.1"/>
    <property type="molecule type" value="Genomic_DNA"/>
</dbReference>
<sequence>MSDHEIQLTERDYYLLGVLAEEVRGHTQALRRYPEDGVVRLVRGGYLERVTLPAWNGREAKHYRITPKGRAAWRTHRFTDPKPSHEE</sequence>
<dbReference type="OrthoDB" id="8024694at2"/>
<proteinExistence type="predicted"/>
<reference evidence="1 2" key="1">
    <citation type="submission" date="2015-05" db="EMBL/GenBank/DDBJ databases">
        <title>Draft genome sequence of Microvirga vignae strain BR3299, a novel nitrogen fixing bacteria isolated from Brazil semi-aired region.</title>
        <authorList>
            <person name="Zilli J.E."/>
            <person name="Passos S.R."/>
            <person name="Leite J."/>
            <person name="Baldani J.I."/>
            <person name="Xavier G.R."/>
            <person name="Rumjaneck N.G."/>
            <person name="Simoes-Araujo J.L."/>
        </authorList>
    </citation>
    <scope>NUCLEOTIDE SEQUENCE [LARGE SCALE GENOMIC DNA]</scope>
    <source>
        <strain evidence="1 2">BR3299</strain>
    </source>
</reference>
<protein>
    <recommendedName>
        <fullName evidence="3">Transcription regulator PadR N-terminal domain-containing protein</fullName>
    </recommendedName>
</protein>
<accession>A0A0H1R8D7</accession>
<dbReference type="Proteomes" id="UP000035489">
    <property type="component" value="Unassembled WGS sequence"/>
</dbReference>
<dbReference type="PATRIC" id="fig|1225564.3.peg.5498"/>
<dbReference type="SUPFAM" id="SSF46785">
    <property type="entry name" value="Winged helix' DNA-binding domain"/>
    <property type="match status" value="1"/>
</dbReference>
<evidence type="ECO:0000313" key="2">
    <source>
        <dbReference type="Proteomes" id="UP000035489"/>
    </source>
</evidence>
<organism evidence="1 2">
    <name type="scientific">Microvirga vignae</name>
    <dbReference type="NCBI Taxonomy" id="1225564"/>
    <lineage>
        <taxon>Bacteria</taxon>
        <taxon>Pseudomonadati</taxon>
        <taxon>Pseudomonadota</taxon>
        <taxon>Alphaproteobacteria</taxon>
        <taxon>Hyphomicrobiales</taxon>
        <taxon>Methylobacteriaceae</taxon>
        <taxon>Microvirga</taxon>
    </lineage>
</organism>
<keyword evidence="2" id="KW-1185">Reference proteome</keyword>
<gene>
    <name evidence="1" type="ORF">AA309_20840</name>
</gene>